<evidence type="ECO:0000313" key="1">
    <source>
        <dbReference type="EMBL" id="KAG9190565.1"/>
    </source>
</evidence>
<gene>
    <name evidence="1" type="ORF">G6011_08653</name>
</gene>
<accession>A0AAD4FJK7</accession>
<dbReference type="Proteomes" id="UP001199106">
    <property type="component" value="Unassembled WGS sequence"/>
</dbReference>
<reference evidence="1" key="1">
    <citation type="submission" date="2021-07" db="EMBL/GenBank/DDBJ databases">
        <title>Genome Resource of American Ginseng Black Spot Pathogen Alternaria panax.</title>
        <authorList>
            <person name="Qiu C."/>
            <person name="Wang W."/>
            <person name="Liu Z."/>
        </authorList>
    </citation>
    <scope>NUCLEOTIDE SEQUENCE</scope>
    <source>
        <strain evidence="1">BNCC115425</strain>
    </source>
</reference>
<name>A0AAD4FJK7_9PLEO</name>
<dbReference type="AlphaFoldDB" id="A0AAD4FJK7"/>
<evidence type="ECO:0000313" key="2">
    <source>
        <dbReference type="Proteomes" id="UP001199106"/>
    </source>
</evidence>
<organism evidence="1 2">
    <name type="scientific">Alternaria panax</name>
    <dbReference type="NCBI Taxonomy" id="48097"/>
    <lineage>
        <taxon>Eukaryota</taxon>
        <taxon>Fungi</taxon>
        <taxon>Dikarya</taxon>
        <taxon>Ascomycota</taxon>
        <taxon>Pezizomycotina</taxon>
        <taxon>Dothideomycetes</taxon>
        <taxon>Pleosporomycetidae</taxon>
        <taxon>Pleosporales</taxon>
        <taxon>Pleosporineae</taxon>
        <taxon>Pleosporaceae</taxon>
        <taxon>Alternaria</taxon>
        <taxon>Alternaria sect. Panax</taxon>
    </lineage>
</organism>
<keyword evidence="2" id="KW-1185">Reference proteome</keyword>
<protein>
    <submittedName>
        <fullName evidence="1">Uncharacterized protein</fullName>
    </submittedName>
</protein>
<comment type="caution">
    <text evidence="1">The sequence shown here is derived from an EMBL/GenBank/DDBJ whole genome shotgun (WGS) entry which is preliminary data.</text>
</comment>
<dbReference type="EMBL" id="JAANER010000004">
    <property type="protein sequence ID" value="KAG9190565.1"/>
    <property type="molecule type" value="Genomic_DNA"/>
</dbReference>
<sequence length="126" mass="14207">MESARKHGRPSNLDVHRGQPLLLMPMPELPHGSRPSYPDGAVPPYSLWQAIRILDNISELHDGASFSQELLCRHAFNNLATAERIRQALHKHHSVASIDYCVYTMANLVHVTSIHNYYSDTFCSAD</sequence>
<proteinExistence type="predicted"/>